<dbReference type="SUPFAM" id="SSF52833">
    <property type="entry name" value="Thioredoxin-like"/>
    <property type="match status" value="1"/>
</dbReference>
<dbReference type="Proteomes" id="UP000184339">
    <property type="component" value="Unassembled WGS sequence"/>
</dbReference>
<feature type="domain" description="Thioredoxin" evidence="2">
    <location>
        <begin position="20"/>
        <end position="159"/>
    </location>
</feature>
<reference evidence="4" key="1">
    <citation type="submission" date="2016-11" db="EMBL/GenBank/DDBJ databases">
        <authorList>
            <person name="Varghese N."/>
            <person name="Submissions S."/>
        </authorList>
    </citation>
    <scope>NUCLEOTIDE SEQUENCE [LARGE SCALE GENOMIC DNA]</scope>
    <source>
        <strain evidence="4">Sac-22</strain>
    </source>
</reference>
<dbReference type="PANTHER" id="PTHR42852:SF18">
    <property type="entry name" value="CHROMOSOME UNDETERMINED SCAFFOLD_47, WHOLE GENOME SHOTGUN SEQUENCE"/>
    <property type="match status" value="1"/>
</dbReference>
<dbReference type="EMBL" id="FRCX01000006">
    <property type="protein sequence ID" value="SHN26440.1"/>
    <property type="molecule type" value="Genomic_DNA"/>
</dbReference>
<dbReference type="AlphaFoldDB" id="A0A1M7Q7Q8"/>
<dbReference type="InterPro" id="IPR013766">
    <property type="entry name" value="Thioredoxin_domain"/>
</dbReference>
<proteinExistence type="predicted"/>
<dbReference type="InterPro" id="IPR050553">
    <property type="entry name" value="Thioredoxin_ResA/DsbE_sf"/>
</dbReference>
<dbReference type="PROSITE" id="PS51352">
    <property type="entry name" value="THIOREDOXIN_2"/>
    <property type="match status" value="1"/>
</dbReference>
<evidence type="ECO:0000313" key="4">
    <source>
        <dbReference type="Proteomes" id="UP000184339"/>
    </source>
</evidence>
<keyword evidence="4" id="KW-1185">Reference proteome</keyword>
<feature type="chain" id="PRO_5011958052" evidence="1">
    <location>
        <begin position="20"/>
        <end position="162"/>
    </location>
</feature>
<gene>
    <name evidence="3" type="ORF">SAMN05192549_106305</name>
</gene>
<dbReference type="InterPro" id="IPR036249">
    <property type="entry name" value="Thioredoxin-like_sf"/>
</dbReference>
<dbReference type="CDD" id="cd02966">
    <property type="entry name" value="TlpA_like_family"/>
    <property type="match status" value="1"/>
</dbReference>
<organism evidence="3 4">
    <name type="scientific">Duganella sacchari</name>
    <dbReference type="NCBI Taxonomy" id="551987"/>
    <lineage>
        <taxon>Bacteria</taxon>
        <taxon>Pseudomonadati</taxon>
        <taxon>Pseudomonadota</taxon>
        <taxon>Betaproteobacteria</taxon>
        <taxon>Burkholderiales</taxon>
        <taxon>Oxalobacteraceae</taxon>
        <taxon>Telluria group</taxon>
        <taxon>Duganella</taxon>
    </lineage>
</organism>
<dbReference type="OrthoDB" id="9811352at2"/>
<dbReference type="InterPro" id="IPR013740">
    <property type="entry name" value="Redoxin"/>
</dbReference>
<dbReference type="STRING" id="551987.SAMN05192549_106305"/>
<dbReference type="PANTHER" id="PTHR42852">
    <property type="entry name" value="THIOL:DISULFIDE INTERCHANGE PROTEIN DSBE"/>
    <property type="match status" value="1"/>
</dbReference>
<sequence length="162" mass="17317">MKKIIAAYLLCGLSASALALEPGATAPAFTLNGPDGAVKLEQYKGKLVYVDFWASWCGPCRQSFPWMNEMQARYGAQGLQIVGVNVDAKSEDARNFLAAMPARFAIAFDPNGATPRSYGIKGMPSSVLVGPDGKVLYEHSGFRAADRDALESRIKTALGGLK</sequence>
<dbReference type="Gene3D" id="3.40.30.10">
    <property type="entry name" value="Glutaredoxin"/>
    <property type="match status" value="1"/>
</dbReference>
<protein>
    <submittedName>
        <fullName evidence="3">Peroxiredoxin</fullName>
    </submittedName>
</protein>
<evidence type="ECO:0000256" key="1">
    <source>
        <dbReference type="SAM" id="SignalP"/>
    </source>
</evidence>
<accession>A0A1M7Q7Q8</accession>
<evidence type="ECO:0000259" key="2">
    <source>
        <dbReference type="PROSITE" id="PS51352"/>
    </source>
</evidence>
<name>A0A1M7Q7Q8_9BURK</name>
<keyword evidence="1" id="KW-0732">Signal</keyword>
<dbReference type="GO" id="GO:0016491">
    <property type="term" value="F:oxidoreductase activity"/>
    <property type="evidence" value="ECO:0007669"/>
    <property type="project" value="InterPro"/>
</dbReference>
<evidence type="ECO:0000313" key="3">
    <source>
        <dbReference type="EMBL" id="SHN26440.1"/>
    </source>
</evidence>
<feature type="signal peptide" evidence="1">
    <location>
        <begin position="1"/>
        <end position="19"/>
    </location>
</feature>
<dbReference type="Pfam" id="PF08534">
    <property type="entry name" value="Redoxin"/>
    <property type="match status" value="1"/>
</dbReference>
<dbReference type="RefSeq" id="WP_072786037.1">
    <property type="nucleotide sequence ID" value="NZ_FRCX01000006.1"/>
</dbReference>